<evidence type="ECO:0000313" key="1">
    <source>
        <dbReference type="EMBL" id="KAF9487266.1"/>
    </source>
</evidence>
<proteinExistence type="predicted"/>
<reference evidence="1" key="1">
    <citation type="submission" date="2020-11" db="EMBL/GenBank/DDBJ databases">
        <authorList>
            <consortium name="DOE Joint Genome Institute"/>
            <person name="Ahrendt S."/>
            <person name="Riley R."/>
            <person name="Andreopoulos W."/>
            <person name="Labutti K."/>
            <person name="Pangilinan J."/>
            <person name="Ruiz-Duenas F.J."/>
            <person name="Barrasa J.M."/>
            <person name="Sanchez-Garcia M."/>
            <person name="Camarero S."/>
            <person name="Miyauchi S."/>
            <person name="Serrano A."/>
            <person name="Linde D."/>
            <person name="Babiker R."/>
            <person name="Drula E."/>
            <person name="Ayuso-Fernandez I."/>
            <person name="Pacheco R."/>
            <person name="Padilla G."/>
            <person name="Ferreira P."/>
            <person name="Barriuso J."/>
            <person name="Kellner H."/>
            <person name="Castanera R."/>
            <person name="Alfaro M."/>
            <person name="Ramirez L."/>
            <person name="Pisabarro A.G."/>
            <person name="Kuo A."/>
            <person name="Tritt A."/>
            <person name="Lipzen A."/>
            <person name="He G."/>
            <person name="Yan M."/>
            <person name="Ng V."/>
            <person name="Cullen D."/>
            <person name="Martin F."/>
            <person name="Rosso M.-N."/>
            <person name="Henrissat B."/>
            <person name="Hibbett D."/>
            <person name="Martinez A.T."/>
            <person name="Grigoriev I.V."/>
        </authorList>
    </citation>
    <scope>NUCLEOTIDE SEQUENCE</scope>
    <source>
        <strain evidence="1">ATCC 90797</strain>
    </source>
</reference>
<comment type="caution">
    <text evidence="1">The sequence shown here is derived from an EMBL/GenBank/DDBJ whole genome shotgun (WGS) entry which is preliminary data.</text>
</comment>
<dbReference type="EMBL" id="MU154796">
    <property type="protein sequence ID" value="KAF9487266.1"/>
    <property type="molecule type" value="Genomic_DNA"/>
</dbReference>
<name>A0A9P6D070_PLEER</name>
<accession>A0A9P6D070</accession>
<dbReference type="Proteomes" id="UP000807025">
    <property type="component" value="Unassembled WGS sequence"/>
</dbReference>
<keyword evidence="2" id="KW-1185">Reference proteome</keyword>
<evidence type="ECO:0000313" key="2">
    <source>
        <dbReference type="Proteomes" id="UP000807025"/>
    </source>
</evidence>
<sequence>MDEEYSDLSDLESDDSDNYLIQDVDCTLFLSAVLPQFAHGEGVLRSIKELPSCTECQEGGAADLCRFKCLRRVSSRVPLVQDFMGGRYTKFAQLGTEKPDFIYRRVFFPRISIDHIKLLQNSIAPVLLPIIQADLQAMEKSPSVIPLARSPSFQDKCGTKPVMSIFLPLMNAPP</sequence>
<dbReference type="AlphaFoldDB" id="A0A9P6D070"/>
<organism evidence="1 2">
    <name type="scientific">Pleurotus eryngii</name>
    <name type="common">Boletus of the steppes</name>
    <dbReference type="NCBI Taxonomy" id="5323"/>
    <lineage>
        <taxon>Eukaryota</taxon>
        <taxon>Fungi</taxon>
        <taxon>Dikarya</taxon>
        <taxon>Basidiomycota</taxon>
        <taxon>Agaricomycotina</taxon>
        <taxon>Agaricomycetes</taxon>
        <taxon>Agaricomycetidae</taxon>
        <taxon>Agaricales</taxon>
        <taxon>Pleurotineae</taxon>
        <taxon>Pleurotaceae</taxon>
        <taxon>Pleurotus</taxon>
    </lineage>
</organism>
<gene>
    <name evidence="1" type="ORF">BDN71DRAFT_1514139</name>
</gene>
<dbReference type="OrthoDB" id="10286579at2759"/>
<protein>
    <submittedName>
        <fullName evidence="1">Uncharacterized protein</fullName>
    </submittedName>
</protein>